<dbReference type="Proteomes" id="UP000765509">
    <property type="component" value="Unassembled WGS sequence"/>
</dbReference>
<accession>A0A9Q3CGZ9</accession>
<proteinExistence type="predicted"/>
<comment type="caution">
    <text evidence="1">The sequence shown here is derived from an EMBL/GenBank/DDBJ whole genome shotgun (WGS) entry which is preliminary data.</text>
</comment>
<organism evidence="1 2">
    <name type="scientific">Austropuccinia psidii MF-1</name>
    <dbReference type="NCBI Taxonomy" id="1389203"/>
    <lineage>
        <taxon>Eukaryota</taxon>
        <taxon>Fungi</taxon>
        <taxon>Dikarya</taxon>
        <taxon>Basidiomycota</taxon>
        <taxon>Pucciniomycotina</taxon>
        <taxon>Pucciniomycetes</taxon>
        <taxon>Pucciniales</taxon>
        <taxon>Sphaerophragmiaceae</taxon>
        <taxon>Austropuccinia</taxon>
    </lineage>
</organism>
<dbReference type="EMBL" id="AVOT02007882">
    <property type="protein sequence ID" value="MBW0484861.1"/>
    <property type="molecule type" value="Genomic_DNA"/>
</dbReference>
<name>A0A9Q3CGZ9_9BASI</name>
<protein>
    <submittedName>
        <fullName evidence="1">Uncharacterized protein</fullName>
    </submittedName>
</protein>
<sequence length="229" mass="24925">MKSSILAPSLRANFLITLFCCYWTVASPTLRSRSVIPPTPAYVVLSSGSYQDYTLLASPGRSKRVVTAGPADPYSITKLPPKTALQGEFVGVKNNKFLPDNRAWRRPFEVFEVGVLKVGSQCLKATLQAPYVTLASCPQGALKDASLTWVNWGPSLNRGLGGYIEPYGNLNAKALRTGNLTPLDTWGLAQNQDWRSTGKPLVMSTREGSHVTVINYNNEGIVSNQTVGF</sequence>
<keyword evidence="2" id="KW-1185">Reference proteome</keyword>
<dbReference type="OrthoDB" id="10490710at2759"/>
<reference evidence="1" key="1">
    <citation type="submission" date="2021-03" db="EMBL/GenBank/DDBJ databases">
        <title>Draft genome sequence of rust myrtle Austropuccinia psidii MF-1, a brazilian biotype.</title>
        <authorList>
            <person name="Quecine M.C."/>
            <person name="Pachon D.M.R."/>
            <person name="Bonatelli M.L."/>
            <person name="Correr F.H."/>
            <person name="Franceschini L.M."/>
            <person name="Leite T.F."/>
            <person name="Margarido G.R.A."/>
            <person name="Almeida C.A."/>
            <person name="Ferrarezi J.A."/>
            <person name="Labate C.A."/>
        </authorList>
    </citation>
    <scope>NUCLEOTIDE SEQUENCE</scope>
    <source>
        <strain evidence="1">MF-1</strain>
    </source>
</reference>
<gene>
    <name evidence="1" type="ORF">O181_024576</name>
</gene>
<evidence type="ECO:0000313" key="2">
    <source>
        <dbReference type="Proteomes" id="UP000765509"/>
    </source>
</evidence>
<evidence type="ECO:0000313" key="1">
    <source>
        <dbReference type="EMBL" id="MBW0484861.1"/>
    </source>
</evidence>
<dbReference type="AlphaFoldDB" id="A0A9Q3CGZ9"/>